<name>A0ABY4N7S0_9MICO</name>
<proteinExistence type="predicted"/>
<evidence type="ECO:0000256" key="2">
    <source>
        <dbReference type="SAM" id="MobiDB-lite"/>
    </source>
</evidence>
<keyword evidence="1" id="KW-0233">DNA recombination</keyword>
<gene>
    <name evidence="4" type="ORF">M4486_04630</name>
</gene>
<evidence type="ECO:0000313" key="4">
    <source>
        <dbReference type="EMBL" id="UQN30603.1"/>
    </source>
</evidence>
<reference evidence="4" key="1">
    <citation type="submission" date="2022-05" db="EMBL/GenBank/DDBJ databases">
        <title>Genomic analysis of Brachybacterium sp. CBA3104.</title>
        <authorList>
            <person name="Roh S.W."/>
            <person name="Kim Y.B."/>
            <person name="Kim Y."/>
        </authorList>
    </citation>
    <scope>NUCLEOTIDE SEQUENCE</scope>
    <source>
        <strain evidence="4">CBA3104</strain>
    </source>
</reference>
<feature type="region of interest" description="Disordered" evidence="2">
    <location>
        <begin position="314"/>
        <end position="336"/>
    </location>
</feature>
<dbReference type="InterPro" id="IPR025246">
    <property type="entry name" value="IS30-like_HTH"/>
</dbReference>
<dbReference type="InterPro" id="IPR051917">
    <property type="entry name" value="Transposase-Integrase"/>
</dbReference>
<accession>A0ABY4N7S0</accession>
<feature type="region of interest" description="Disordered" evidence="2">
    <location>
        <begin position="545"/>
        <end position="565"/>
    </location>
</feature>
<dbReference type="Pfam" id="PF13936">
    <property type="entry name" value="HTH_38"/>
    <property type="match status" value="1"/>
</dbReference>
<dbReference type="PANTHER" id="PTHR10948">
    <property type="entry name" value="TRANSPOSASE"/>
    <property type="match status" value="1"/>
</dbReference>
<feature type="domain" description="Transposase IS30-like HTH" evidence="3">
    <location>
        <begin position="277"/>
        <end position="318"/>
    </location>
</feature>
<sequence>MTPSGPLNGLPIACTLAVGAGRGQIERWRAFDDERSLVVEGTETSSVMHYAPTDVAVRRLRELGAVESSCCPFVDWSVEDDHESPGLIVTGSAEHLAPRHAHQDRGGREVLQQALNLSGHGRALCHELFDLSGDSCDNELHRRCCGHGHAPLTKRSEDRLDQALRITPGPTASESQHPSATGLFQPGLAPVLDQQLEGAGSRGDRNTRREEGVVVGRGRPGFEMGPRWKIEQFWHARAMGLALRDIAGEIDTSHATLALYVRATGGIAPARWKDPDRYITDGERFRIKELLIEGRSIRYVAKVLDRAPSTISREVRRGSAKGTPGEYAPSRARRDAFEKRRRSKELKIPSDPVLHAAVQHGLDEGYSPEQVVGRLRREHPDDPRFHVSHETIYRTIYLQARGGLKRELKALTRTGRTVRHPRRSAQRRRGRIKDMVSIWERPAEALDRGVPGHWEGDLIVGKDGASAIGTVVERRSNYVILVRLDPTKSRVEATRDGLIEKLSTLPATLKATLTWDQGKGGIVKTCGSVSSTGCWRGARLRSRRCSRGGRRRSGDRRRGGACRRT</sequence>
<dbReference type="InterPro" id="IPR053392">
    <property type="entry name" value="Transposase_IS30-like"/>
</dbReference>
<evidence type="ECO:0000313" key="5">
    <source>
        <dbReference type="Proteomes" id="UP001055868"/>
    </source>
</evidence>
<evidence type="ECO:0000259" key="3">
    <source>
        <dbReference type="Pfam" id="PF13936"/>
    </source>
</evidence>
<dbReference type="EMBL" id="CP097218">
    <property type="protein sequence ID" value="UQN30603.1"/>
    <property type="molecule type" value="Genomic_DNA"/>
</dbReference>
<dbReference type="PANTHER" id="PTHR10948:SF23">
    <property type="entry name" value="TRANSPOSASE INSI FOR INSERTION SEQUENCE ELEMENT IS30A-RELATED"/>
    <property type="match status" value="1"/>
</dbReference>
<dbReference type="Proteomes" id="UP001055868">
    <property type="component" value="Chromosome"/>
</dbReference>
<dbReference type="NCBIfam" id="NF033563">
    <property type="entry name" value="transpos_IS30"/>
    <property type="match status" value="1"/>
</dbReference>
<evidence type="ECO:0000256" key="1">
    <source>
        <dbReference type="ARBA" id="ARBA00023172"/>
    </source>
</evidence>
<keyword evidence="5" id="KW-1185">Reference proteome</keyword>
<protein>
    <submittedName>
        <fullName evidence="4">IS30 family transposase</fullName>
    </submittedName>
</protein>
<organism evidence="4 5">
    <name type="scientific">Brachybacterium kimchii</name>
    <dbReference type="NCBI Taxonomy" id="2942909"/>
    <lineage>
        <taxon>Bacteria</taxon>
        <taxon>Bacillati</taxon>
        <taxon>Actinomycetota</taxon>
        <taxon>Actinomycetes</taxon>
        <taxon>Micrococcales</taxon>
        <taxon>Dermabacteraceae</taxon>
        <taxon>Brachybacterium</taxon>
    </lineage>
</organism>